<dbReference type="PANTHER" id="PTHR14859:SF1">
    <property type="entry name" value="PGAP2-INTERACTING PROTEIN"/>
    <property type="match status" value="1"/>
</dbReference>
<comment type="caution">
    <text evidence="3">The sequence shown here is derived from an EMBL/GenBank/DDBJ whole genome shotgun (WGS) entry which is preliminary data.</text>
</comment>
<keyword evidence="4" id="KW-1185">Reference proteome</keyword>
<keyword evidence="1" id="KW-0812">Transmembrane</keyword>
<proteinExistence type="predicted"/>
<name>A0A2T7NW10_POMCA</name>
<keyword evidence="1" id="KW-0472">Membrane</keyword>
<evidence type="ECO:0000259" key="2">
    <source>
        <dbReference type="Pfam" id="PF03372"/>
    </source>
</evidence>
<dbReference type="GO" id="GO:0006506">
    <property type="term" value="P:GPI anchor biosynthetic process"/>
    <property type="evidence" value="ECO:0007669"/>
    <property type="project" value="TreeGrafter"/>
</dbReference>
<sequence>MHDDERWSQARYLQGLLPKFRWLATYSSGLSSKPTNCYWEGWEKEGLAVLSQWPLGIPLVQPLSRISGMDTNSRIALHVPVQLHPELIVHVVAVHFSYDRQQQCQNAAEILQFIVAHHFSYVVVAGDFNEYNDFPDPVKLFSNPMGTNSRPAQTSKCRGFIRTAQQHESLVFLDTWTSSHGPDSPGFTFSNMPSPGLVSRPDHILVSKNIRVLQMALHGNGSEYGQARRAAVHLHRARLLIKVMTASFFGYTGYSCLHDCGPHGSCRCGVCVKGGNSNTCLLPDCEECSPLKFVYFVFLMVLAAVHFMLGLLGALSILLVSARYQHNKWCLAWGCSCCLCNPDLIRSSAVRPRFILHWMGIRRIPPVYLLFLSIVGLTSCYILGMIIFENSLKTVNAILNEEFYPSDHLMLQASLLV</sequence>
<organism evidence="3 4">
    <name type="scientific">Pomacea canaliculata</name>
    <name type="common">Golden apple snail</name>
    <dbReference type="NCBI Taxonomy" id="400727"/>
    <lineage>
        <taxon>Eukaryota</taxon>
        <taxon>Metazoa</taxon>
        <taxon>Spiralia</taxon>
        <taxon>Lophotrochozoa</taxon>
        <taxon>Mollusca</taxon>
        <taxon>Gastropoda</taxon>
        <taxon>Caenogastropoda</taxon>
        <taxon>Architaenioglossa</taxon>
        <taxon>Ampullarioidea</taxon>
        <taxon>Ampullariidae</taxon>
        <taxon>Pomacea</taxon>
    </lineage>
</organism>
<dbReference type="SUPFAM" id="SSF56219">
    <property type="entry name" value="DNase I-like"/>
    <property type="match status" value="1"/>
</dbReference>
<dbReference type="GO" id="GO:0016020">
    <property type="term" value="C:membrane"/>
    <property type="evidence" value="ECO:0007669"/>
    <property type="project" value="GOC"/>
</dbReference>
<dbReference type="InterPro" id="IPR005135">
    <property type="entry name" value="Endo/exonuclease/phosphatase"/>
</dbReference>
<feature type="transmembrane region" description="Helical" evidence="1">
    <location>
        <begin position="367"/>
        <end position="388"/>
    </location>
</feature>
<accession>A0A2T7NW10</accession>
<feature type="transmembrane region" description="Helical" evidence="1">
    <location>
        <begin position="293"/>
        <end position="320"/>
    </location>
</feature>
<dbReference type="Proteomes" id="UP000245119">
    <property type="component" value="Linkage Group LG9"/>
</dbReference>
<dbReference type="OrthoDB" id="387657at2759"/>
<feature type="domain" description="Endonuclease/exonuclease/phosphatase" evidence="2">
    <location>
        <begin position="40"/>
        <end position="218"/>
    </location>
</feature>
<dbReference type="InterPro" id="IPR036691">
    <property type="entry name" value="Endo/exonu/phosph_ase_sf"/>
</dbReference>
<evidence type="ECO:0000313" key="3">
    <source>
        <dbReference type="EMBL" id="PVD25351.1"/>
    </source>
</evidence>
<dbReference type="PANTHER" id="PTHR14859">
    <property type="entry name" value="CALCOFLUOR WHITE HYPERSENSITIVE PROTEIN PRECURSOR"/>
    <property type="match status" value="1"/>
</dbReference>
<dbReference type="Gene3D" id="3.60.10.10">
    <property type="entry name" value="Endonuclease/exonuclease/phosphatase"/>
    <property type="match status" value="1"/>
</dbReference>
<evidence type="ECO:0000313" key="4">
    <source>
        <dbReference type="Proteomes" id="UP000245119"/>
    </source>
</evidence>
<keyword evidence="1" id="KW-1133">Transmembrane helix</keyword>
<reference evidence="3 4" key="1">
    <citation type="submission" date="2018-04" db="EMBL/GenBank/DDBJ databases">
        <title>The genome of golden apple snail Pomacea canaliculata provides insight into stress tolerance and invasive adaptation.</title>
        <authorList>
            <person name="Liu C."/>
            <person name="Liu B."/>
            <person name="Ren Y."/>
            <person name="Zhang Y."/>
            <person name="Wang H."/>
            <person name="Li S."/>
            <person name="Jiang F."/>
            <person name="Yin L."/>
            <person name="Zhang G."/>
            <person name="Qian W."/>
            <person name="Fan W."/>
        </authorList>
    </citation>
    <scope>NUCLEOTIDE SEQUENCE [LARGE SCALE GENOMIC DNA]</scope>
    <source>
        <strain evidence="3">SZHN2017</strain>
        <tissue evidence="3">Muscle</tissue>
    </source>
</reference>
<gene>
    <name evidence="3" type="ORF">C0Q70_15851</name>
</gene>
<dbReference type="GO" id="GO:0003824">
    <property type="term" value="F:catalytic activity"/>
    <property type="evidence" value="ECO:0007669"/>
    <property type="project" value="InterPro"/>
</dbReference>
<dbReference type="Pfam" id="PF03372">
    <property type="entry name" value="Exo_endo_phos"/>
    <property type="match status" value="1"/>
</dbReference>
<dbReference type="EMBL" id="PZQS01000009">
    <property type="protein sequence ID" value="PVD25351.1"/>
    <property type="molecule type" value="Genomic_DNA"/>
</dbReference>
<protein>
    <recommendedName>
        <fullName evidence="2">Endonuclease/exonuclease/phosphatase domain-containing protein</fullName>
    </recommendedName>
</protein>
<evidence type="ECO:0000256" key="1">
    <source>
        <dbReference type="SAM" id="Phobius"/>
    </source>
</evidence>
<dbReference type="AlphaFoldDB" id="A0A2T7NW10"/>
<dbReference type="InterPro" id="IPR051916">
    <property type="entry name" value="GPI-anchor_lipid_remodeler"/>
</dbReference>